<dbReference type="EMBL" id="VSSY01000052">
    <property type="protein sequence ID" value="TYL71914.1"/>
    <property type="molecule type" value="Genomic_DNA"/>
</dbReference>
<protein>
    <submittedName>
        <fullName evidence="2">Phage head morphogenesis protein, SPP1 gp7 family</fullName>
    </submittedName>
</protein>
<sequence>MATANDKLQDESIAHAIWVSRYSTGVANRMIKVLNDSDAELTARLLVAIDTLDPESFTVSRLEALLVSVRAINKDAIQSMYAALSTELQELAKHEASFQMSLFQFAIPDDVLALHPLVGISPDAVYAAAMARPFQGRLLSEWASNLEADRMARISNTVRQGFLLGDTHEQIAKKVRGHANRGYQDGALQMSRANAASIAKTAVGHLASTARQSFASANDHILKGKQWLSTLDNRTSKDCRIRDRLKYTLDNKPIGHKVPYLQGPGKIHFCCRSTETYILKSSEELGIKVGEIKDSSRASMDGQVPADTTYQDWLSRQSFTRQAEIVGETRARLIRDGGMSPDEFYNDRGEWLTLDQLRNRDAQAFKDARV</sequence>
<evidence type="ECO:0000313" key="5">
    <source>
        <dbReference type="Proteomes" id="UP000322977"/>
    </source>
</evidence>
<accession>A0A0J2GA19</accession>
<reference evidence="2 4" key="1">
    <citation type="submission" date="2018-08" db="EMBL/GenBank/DDBJ databases">
        <authorList>
            <consortium name="Pathogen Informatics"/>
        </authorList>
    </citation>
    <scope>NUCLEOTIDE SEQUENCE [LARGE SCALE GENOMIC DNA]</scope>
    <source>
        <strain evidence="2 4">EuSCAPE_GR003</strain>
    </source>
</reference>
<dbReference type="KEGG" id="kpnu:LI86_15340"/>
<gene>
    <name evidence="3" type="ORF">FXN67_27505</name>
    <name evidence="2" type="ORF">SAMEA3649591_05222</name>
</gene>
<feature type="domain" description="Phage head morphogenesis" evidence="1">
    <location>
        <begin position="153"/>
        <end position="274"/>
    </location>
</feature>
<dbReference type="RefSeq" id="WP_019405022.1">
    <property type="nucleotide sequence ID" value="NZ_AP024753.1"/>
</dbReference>
<dbReference type="Proteomes" id="UP000322977">
    <property type="component" value="Unassembled WGS sequence"/>
</dbReference>
<comment type="caution">
    <text evidence="3">The sequence shown here is derived from an EMBL/GenBank/DDBJ whole genome shotgun (WGS) entry which is preliminary data.</text>
</comment>
<evidence type="ECO:0000259" key="1">
    <source>
        <dbReference type="Pfam" id="PF04233"/>
    </source>
</evidence>
<reference evidence="3 5" key="2">
    <citation type="submission" date="2019-08" db="EMBL/GenBank/DDBJ databases">
        <title>Phenotypic and genetic characterization of extended-spectrum b-lactamase-producing hypermucoviscous Klebsiella pneumoniae from Chile.</title>
        <authorList>
            <person name="Morales-Leon F."/>
            <person name="Caro C."/>
            <person name="Opazo-Capurro A."/>
            <person name="Lincopan N."/>
            <person name="Dominguez-Yevenes M."/>
            <person name="Lima C."/>
            <person name="Bello-Toledo H."/>
            <person name="Gonzalez-Rocha G."/>
        </authorList>
    </citation>
    <scope>NUCLEOTIDE SEQUENCE [LARGE SCALE GENOMIC DNA]</scope>
    <source>
        <strain evidence="3 5">UCO-494</strain>
    </source>
</reference>
<evidence type="ECO:0000313" key="3">
    <source>
        <dbReference type="EMBL" id="TYL71914.1"/>
    </source>
</evidence>
<dbReference type="AlphaFoldDB" id="A0A0J2GA19"/>
<dbReference type="PIRSF" id="PIRSF034565">
    <property type="entry name" value="UCP034565"/>
    <property type="match status" value="1"/>
</dbReference>
<evidence type="ECO:0000313" key="2">
    <source>
        <dbReference type="EMBL" id="SVN67164.1"/>
    </source>
</evidence>
<dbReference type="InterPro" id="IPR006528">
    <property type="entry name" value="Phage_head_morphogenesis_dom"/>
</dbReference>
<evidence type="ECO:0000313" key="4">
    <source>
        <dbReference type="Proteomes" id="UP000258905"/>
    </source>
</evidence>
<dbReference type="InterPro" id="IPR017029">
    <property type="entry name" value="Phage_head_put"/>
</dbReference>
<dbReference type="Proteomes" id="UP000258905">
    <property type="component" value="Unassembled WGS sequence"/>
</dbReference>
<dbReference type="EMBL" id="UIUC01000039">
    <property type="protein sequence ID" value="SVN67164.1"/>
    <property type="molecule type" value="Genomic_DNA"/>
</dbReference>
<name>A0A0J2GA19_KLEPN</name>
<proteinExistence type="predicted"/>
<organism evidence="3 5">
    <name type="scientific">Klebsiella pneumoniae</name>
    <dbReference type="NCBI Taxonomy" id="573"/>
    <lineage>
        <taxon>Bacteria</taxon>
        <taxon>Pseudomonadati</taxon>
        <taxon>Pseudomonadota</taxon>
        <taxon>Gammaproteobacteria</taxon>
        <taxon>Enterobacterales</taxon>
        <taxon>Enterobacteriaceae</taxon>
        <taxon>Klebsiella/Raoultella group</taxon>
        <taxon>Klebsiella</taxon>
        <taxon>Klebsiella pneumoniae complex</taxon>
    </lineage>
</organism>
<dbReference type="Pfam" id="PF04233">
    <property type="entry name" value="Phage_Mu_F"/>
    <property type="match status" value="1"/>
</dbReference>
<accession>A0A3P2EK51</accession>